<name>A0A1T4WWU6_9FIRM</name>
<dbReference type="PANTHER" id="PTHR42939:SF3">
    <property type="entry name" value="ABC TRANSPORTER ATP-BINDING COMPONENT"/>
    <property type="match status" value="1"/>
</dbReference>
<evidence type="ECO:0000313" key="5">
    <source>
        <dbReference type="EMBL" id="SKA81348.1"/>
    </source>
</evidence>
<dbReference type="InterPro" id="IPR003593">
    <property type="entry name" value="AAA+_ATPase"/>
</dbReference>
<dbReference type="GO" id="GO:0016887">
    <property type="term" value="F:ATP hydrolysis activity"/>
    <property type="evidence" value="ECO:0007669"/>
    <property type="project" value="InterPro"/>
</dbReference>
<dbReference type="SUPFAM" id="SSF52540">
    <property type="entry name" value="P-loop containing nucleoside triphosphate hydrolases"/>
    <property type="match status" value="1"/>
</dbReference>
<evidence type="ECO:0000256" key="1">
    <source>
        <dbReference type="ARBA" id="ARBA00022448"/>
    </source>
</evidence>
<accession>A0A1T4WWU6</accession>
<dbReference type="GO" id="GO:0005524">
    <property type="term" value="F:ATP binding"/>
    <property type="evidence" value="ECO:0007669"/>
    <property type="project" value="UniProtKB-KW"/>
</dbReference>
<feature type="domain" description="ABC transporter" evidence="4">
    <location>
        <begin position="3"/>
        <end position="230"/>
    </location>
</feature>
<evidence type="ECO:0000313" key="6">
    <source>
        <dbReference type="Proteomes" id="UP000190286"/>
    </source>
</evidence>
<sequence length="286" mass="31015">MAASTAALRGITKQYKDFTLGPVDMTVPAGSIVGLIGENGAGKTTLLKILCGVNRADDGTVDLLGGFPADAATRAKIGVVFEDAFFYGSFTAAQVARSLAGMYGARWNADSFSAYLRRFGLDAGKKLKEYSRGMRLKLSLAAALAHDPELLVLDEATAGLDPVVRGELLDLFLEFIQDERHSIVMSSHITADLEQIADSIAYLHNGQLLFQENKDDLLQEYGVLHCGEDVLTSLPAGLVVFTRRGAYGCESLVRERRTVQELLPEAVCDAARLDDIMRFYSGRDAQ</sequence>
<dbReference type="InterPro" id="IPR051782">
    <property type="entry name" value="ABC_Transporter_VariousFunc"/>
</dbReference>
<dbReference type="Pfam" id="PF00005">
    <property type="entry name" value="ABC_tran"/>
    <property type="match status" value="1"/>
</dbReference>
<keyword evidence="2" id="KW-0547">Nucleotide-binding</keyword>
<organism evidence="5 6">
    <name type="scientific">Gemmiger formicilis</name>
    <dbReference type="NCBI Taxonomy" id="745368"/>
    <lineage>
        <taxon>Bacteria</taxon>
        <taxon>Bacillati</taxon>
        <taxon>Bacillota</taxon>
        <taxon>Clostridia</taxon>
        <taxon>Eubacteriales</taxon>
        <taxon>Gemmiger</taxon>
    </lineage>
</organism>
<dbReference type="AlphaFoldDB" id="A0A1T4WWU6"/>
<evidence type="ECO:0000259" key="4">
    <source>
        <dbReference type="PROSITE" id="PS50893"/>
    </source>
</evidence>
<evidence type="ECO:0000256" key="3">
    <source>
        <dbReference type="ARBA" id="ARBA00022840"/>
    </source>
</evidence>
<dbReference type="OrthoDB" id="9804819at2"/>
<dbReference type="EMBL" id="FUYF01000004">
    <property type="protein sequence ID" value="SKA81348.1"/>
    <property type="molecule type" value="Genomic_DNA"/>
</dbReference>
<proteinExistence type="predicted"/>
<dbReference type="GeneID" id="93337566"/>
<evidence type="ECO:0000256" key="2">
    <source>
        <dbReference type="ARBA" id="ARBA00022741"/>
    </source>
</evidence>
<dbReference type="SMART" id="SM00382">
    <property type="entry name" value="AAA"/>
    <property type="match status" value="1"/>
</dbReference>
<dbReference type="PROSITE" id="PS50893">
    <property type="entry name" value="ABC_TRANSPORTER_2"/>
    <property type="match status" value="1"/>
</dbReference>
<dbReference type="Gene3D" id="3.40.50.300">
    <property type="entry name" value="P-loop containing nucleotide triphosphate hydrolases"/>
    <property type="match status" value="1"/>
</dbReference>
<gene>
    <name evidence="5" type="ORF">SAMN02745178_01089</name>
</gene>
<keyword evidence="3 5" id="KW-0067">ATP-binding</keyword>
<dbReference type="Proteomes" id="UP000190286">
    <property type="component" value="Unassembled WGS sequence"/>
</dbReference>
<dbReference type="InterPro" id="IPR027417">
    <property type="entry name" value="P-loop_NTPase"/>
</dbReference>
<dbReference type="CDD" id="cd03230">
    <property type="entry name" value="ABC_DR_subfamily_A"/>
    <property type="match status" value="1"/>
</dbReference>
<dbReference type="InterPro" id="IPR003439">
    <property type="entry name" value="ABC_transporter-like_ATP-bd"/>
</dbReference>
<keyword evidence="1" id="KW-0813">Transport</keyword>
<dbReference type="STRING" id="745368.SAMN02745178_01089"/>
<keyword evidence="6" id="KW-1185">Reference proteome</keyword>
<dbReference type="PANTHER" id="PTHR42939">
    <property type="entry name" value="ABC TRANSPORTER ATP-BINDING PROTEIN ALBC-RELATED"/>
    <property type="match status" value="1"/>
</dbReference>
<protein>
    <submittedName>
        <fullName evidence="5">ABC-2 type transport system ATP-binding protein</fullName>
    </submittedName>
</protein>
<reference evidence="5 6" key="1">
    <citation type="submission" date="2017-02" db="EMBL/GenBank/DDBJ databases">
        <authorList>
            <person name="Peterson S.W."/>
        </authorList>
    </citation>
    <scope>NUCLEOTIDE SEQUENCE [LARGE SCALE GENOMIC DNA]</scope>
    <source>
        <strain evidence="5 6">ATCC 27749</strain>
    </source>
</reference>
<dbReference type="RefSeq" id="WP_078784079.1">
    <property type="nucleotide sequence ID" value="NZ_DBFAQR010000028.1"/>
</dbReference>